<keyword evidence="2 7" id="KW-1003">Cell membrane</keyword>
<dbReference type="WBParaSite" id="SBAD_0001149901-mRNA-1">
    <property type="protein sequence ID" value="SBAD_0001149901-mRNA-1"/>
    <property type="gene ID" value="SBAD_0001149901"/>
</dbReference>
<accession>A0A183J5H1</accession>
<keyword evidence="5" id="KW-0479">Metal-binding</keyword>
<evidence type="ECO:0000313" key="11">
    <source>
        <dbReference type="Proteomes" id="UP000270296"/>
    </source>
</evidence>
<dbReference type="InterPro" id="IPR040140">
    <property type="entry name" value="Nkd-like"/>
</dbReference>
<evidence type="ECO:0000259" key="9">
    <source>
        <dbReference type="PROSITE" id="PS50222"/>
    </source>
</evidence>
<dbReference type="OrthoDB" id="5953812at2759"/>
<feature type="domain" description="EF-hand" evidence="9">
    <location>
        <begin position="98"/>
        <end position="133"/>
    </location>
</feature>
<proteinExistence type="inferred from homology"/>
<reference evidence="12" key="1">
    <citation type="submission" date="2016-06" db="UniProtKB">
        <authorList>
            <consortium name="WormBaseParasite"/>
        </authorList>
    </citation>
    <scope>IDENTIFICATION</scope>
</reference>
<sequence length="440" mass="49057">MSHSSDLSDSSATTSGGSSTSLCENHVCAHELSDDYERAKRFSAAGHHVCVPSADPHGNEDDLIEINMHPGLCKETLPAQAPPYADVKHNLDATESALPSDCQEWVFTLYDFDGKGKVSRDDIMSLVRSIYEVLGNAKLPIHRVSNKDSLRNGYPVGAFKIKLSVVPDVAPDPENLAHKAEPKISHFLTSSGNSIADQSKEQKREQDTCNPSQLKKGSKFHVLKESNQHHSSQKAARRKVVSFSPTCMPNPKPCMSCTYRDYVNLSELENCCSNKHDCSTSVVHHIRHCDRHCHCPPLFQFTRYVPVQSFYERAKPHDIANVNYDSFQAVPLCCKSIDRTKCAAAAAAAASFPQKSSAGKSFLSKLNHGHGSQVLRGNLSTSSQIFSVNECKKRTERHNVARMRCFEHAGLNHMSHSFVDDSDRVVIEHQHYHEHHHYHH</sequence>
<evidence type="ECO:0000256" key="3">
    <source>
        <dbReference type="ARBA" id="ARBA00022490"/>
    </source>
</evidence>
<dbReference type="PANTHER" id="PTHR22611:SF9">
    <property type="entry name" value="PROTEIN NAKED CUTICLE"/>
    <property type="match status" value="1"/>
</dbReference>
<organism evidence="12">
    <name type="scientific">Soboliphyme baturini</name>
    <dbReference type="NCBI Taxonomy" id="241478"/>
    <lineage>
        <taxon>Eukaryota</taxon>
        <taxon>Metazoa</taxon>
        <taxon>Ecdysozoa</taxon>
        <taxon>Nematoda</taxon>
        <taxon>Enoplea</taxon>
        <taxon>Dorylaimia</taxon>
        <taxon>Dioctophymatida</taxon>
        <taxon>Dioctophymatoidea</taxon>
        <taxon>Soboliphymatidae</taxon>
        <taxon>Soboliphyme</taxon>
    </lineage>
</organism>
<evidence type="ECO:0000256" key="2">
    <source>
        <dbReference type="ARBA" id="ARBA00022475"/>
    </source>
</evidence>
<dbReference type="InterPro" id="IPR002048">
    <property type="entry name" value="EF_hand_dom"/>
</dbReference>
<dbReference type="GO" id="GO:0016055">
    <property type="term" value="P:Wnt signaling pathway"/>
    <property type="evidence" value="ECO:0007669"/>
    <property type="project" value="UniProtKB-UniRule"/>
</dbReference>
<evidence type="ECO:0000256" key="5">
    <source>
        <dbReference type="ARBA" id="ARBA00022723"/>
    </source>
</evidence>
<evidence type="ECO:0000256" key="6">
    <source>
        <dbReference type="ARBA" id="ARBA00023136"/>
    </source>
</evidence>
<evidence type="ECO:0000256" key="7">
    <source>
        <dbReference type="RuleBase" id="RU367060"/>
    </source>
</evidence>
<feature type="region of interest" description="Disordered" evidence="8">
    <location>
        <begin position="190"/>
        <end position="214"/>
    </location>
</feature>
<dbReference type="InterPro" id="IPR011992">
    <property type="entry name" value="EF-hand-dom_pair"/>
</dbReference>
<keyword evidence="6" id="KW-0472">Membrane</keyword>
<dbReference type="PROSITE" id="PS50222">
    <property type="entry name" value="EF_HAND_2"/>
    <property type="match status" value="1"/>
</dbReference>
<evidence type="ECO:0000256" key="1">
    <source>
        <dbReference type="ARBA" id="ARBA00007081"/>
    </source>
</evidence>
<keyword evidence="11" id="KW-1185">Reference proteome</keyword>
<reference evidence="10 11" key="2">
    <citation type="submission" date="2018-11" db="EMBL/GenBank/DDBJ databases">
        <authorList>
            <consortium name="Pathogen Informatics"/>
        </authorList>
    </citation>
    <scope>NUCLEOTIDE SEQUENCE [LARGE SCALE GENOMIC DNA]</scope>
</reference>
<dbReference type="AlphaFoldDB" id="A0A183J5H1"/>
<feature type="compositionally biased region" description="Basic and acidic residues" evidence="8">
    <location>
        <begin position="198"/>
        <end position="207"/>
    </location>
</feature>
<dbReference type="GO" id="GO:0005737">
    <property type="term" value="C:cytoplasm"/>
    <property type="evidence" value="ECO:0007669"/>
    <property type="project" value="UniProtKB-SubCell"/>
</dbReference>
<name>A0A183J5H1_9BILA</name>
<gene>
    <name evidence="10" type="ORF">SBAD_LOCUS11118</name>
</gene>
<protein>
    <recommendedName>
        <fullName evidence="7">Protein naked cuticle homolog</fullName>
    </recommendedName>
</protein>
<evidence type="ECO:0000256" key="4">
    <source>
        <dbReference type="ARBA" id="ARBA00022687"/>
    </source>
</evidence>
<dbReference type="GO" id="GO:0005509">
    <property type="term" value="F:calcium ion binding"/>
    <property type="evidence" value="ECO:0007669"/>
    <property type="project" value="InterPro"/>
</dbReference>
<dbReference type="Proteomes" id="UP000270296">
    <property type="component" value="Unassembled WGS sequence"/>
</dbReference>
<comment type="function">
    <text evidence="7">Cell autonomous antagonist of the canonical Wnt signaling pathway.</text>
</comment>
<feature type="region of interest" description="Disordered" evidence="8">
    <location>
        <begin position="1"/>
        <end position="21"/>
    </location>
</feature>
<dbReference type="PANTHER" id="PTHR22611">
    <property type="entry name" value="PROTEIN NAKED CUTICLE"/>
    <property type="match status" value="1"/>
</dbReference>
<comment type="similarity">
    <text evidence="1 7">Belongs to the NKD family.</text>
</comment>
<evidence type="ECO:0000256" key="8">
    <source>
        <dbReference type="SAM" id="MobiDB-lite"/>
    </source>
</evidence>
<dbReference type="GO" id="GO:0090090">
    <property type="term" value="P:negative regulation of canonical Wnt signaling pathway"/>
    <property type="evidence" value="ECO:0007669"/>
    <property type="project" value="UniProtKB-ARBA"/>
</dbReference>
<evidence type="ECO:0000313" key="10">
    <source>
        <dbReference type="EMBL" id="VDP37255.1"/>
    </source>
</evidence>
<evidence type="ECO:0000313" key="12">
    <source>
        <dbReference type="WBParaSite" id="SBAD_0001149901-mRNA-1"/>
    </source>
</evidence>
<keyword evidence="4 7" id="KW-0879">Wnt signaling pathway</keyword>
<dbReference type="SUPFAM" id="SSF47473">
    <property type="entry name" value="EF-hand"/>
    <property type="match status" value="1"/>
</dbReference>
<dbReference type="EMBL" id="UZAM01015105">
    <property type="protein sequence ID" value="VDP37255.1"/>
    <property type="molecule type" value="Genomic_DNA"/>
</dbReference>
<comment type="subcellular location">
    <subcellularLocation>
        <location evidence="7">Cell membrane</location>
    </subcellularLocation>
    <subcellularLocation>
        <location evidence="7">Cytoplasm</location>
    </subcellularLocation>
</comment>
<dbReference type="GO" id="GO:0005886">
    <property type="term" value="C:plasma membrane"/>
    <property type="evidence" value="ECO:0007669"/>
    <property type="project" value="UniProtKB-SubCell"/>
</dbReference>
<dbReference type="Gene3D" id="1.10.238.10">
    <property type="entry name" value="EF-hand"/>
    <property type="match status" value="1"/>
</dbReference>
<keyword evidence="3" id="KW-0963">Cytoplasm</keyword>